<evidence type="ECO:0000313" key="2">
    <source>
        <dbReference type="EMBL" id="KXJ94009.1"/>
    </source>
</evidence>
<dbReference type="AlphaFoldDB" id="A0A136J9Z2"/>
<proteinExistence type="predicted"/>
<dbReference type="EMBL" id="KQ964247">
    <property type="protein sequence ID" value="KXJ94009.1"/>
    <property type="molecule type" value="Genomic_DNA"/>
</dbReference>
<protein>
    <submittedName>
        <fullName evidence="2">Uncharacterized protein</fullName>
    </submittedName>
</protein>
<dbReference type="STRING" id="196109.A0A136J9Z2"/>
<dbReference type="PANTHER" id="PTHR42345">
    <property type="entry name" value="TPR_REGION DOMAIN-CONTAINING PROTEIN"/>
    <property type="match status" value="1"/>
</dbReference>
<feature type="region of interest" description="Disordered" evidence="1">
    <location>
        <begin position="837"/>
        <end position="891"/>
    </location>
</feature>
<dbReference type="PANTHER" id="PTHR42345:SF2">
    <property type="entry name" value="HELICASE-LIKE PROTEIN"/>
    <property type="match status" value="1"/>
</dbReference>
<feature type="region of interest" description="Disordered" evidence="1">
    <location>
        <begin position="772"/>
        <end position="797"/>
    </location>
</feature>
<reference evidence="3" key="1">
    <citation type="submission" date="2016-02" db="EMBL/GenBank/DDBJ databases">
        <title>Draft genome sequence of Microdochium bolleyi, a fungal endophyte of beachgrass.</title>
        <authorList>
            <consortium name="DOE Joint Genome Institute"/>
            <person name="David A.S."/>
            <person name="May G."/>
            <person name="Haridas S."/>
            <person name="Lim J."/>
            <person name="Wang M."/>
            <person name="Labutti K."/>
            <person name="Lipzen A."/>
            <person name="Barry K."/>
            <person name="Grigoriev I.V."/>
        </authorList>
    </citation>
    <scope>NUCLEOTIDE SEQUENCE [LARGE SCALE GENOMIC DNA]</scope>
    <source>
        <strain evidence="3">J235TASD1</strain>
    </source>
</reference>
<keyword evidence="3" id="KW-1185">Reference proteome</keyword>
<evidence type="ECO:0000313" key="3">
    <source>
        <dbReference type="Proteomes" id="UP000070501"/>
    </source>
</evidence>
<name>A0A136J9Z2_9PEZI</name>
<dbReference type="Proteomes" id="UP000070501">
    <property type="component" value="Unassembled WGS sequence"/>
</dbReference>
<feature type="compositionally biased region" description="Low complexity" evidence="1">
    <location>
        <begin position="852"/>
        <end position="863"/>
    </location>
</feature>
<gene>
    <name evidence="2" type="ORF">Micbo1qcDRAFT_40565</name>
</gene>
<organism evidence="2 3">
    <name type="scientific">Microdochium bolleyi</name>
    <dbReference type="NCBI Taxonomy" id="196109"/>
    <lineage>
        <taxon>Eukaryota</taxon>
        <taxon>Fungi</taxon>
        <taxon>Dikarya</taxon>
        <taxon>Ascomycota</taxon>
        <taxon>Pezizomycotina</taxon>
        <taxon>Sordariomycetes</taxon>
        <taxon>Xylariomycetidae</taxon>
        <taxon>Xylariales</taxon>
        <taxon>Microdochiaceae</taxon>
        <taxon>Microdochium</taxon>
    </lineage>
</organism>
<sequence>MTVLEDSAIEKLFSGAPQFFARSLGHGSGAPHPSVAFPWDEELGIRDLTDHTQVEHDAWGSVTASARIILRDPETPLSPSCKARPHFNSRTTERPNMVSFNGLEKGTIGYQAALEISVADVLQEELYGFDSIGTKGPVIVDQRQRLITSKDGLRHLDDAAIMEQLLKLEKRYQDDRADIRMKPNDLYNELFHKILHPPTKVIDHKNPYSLAVQIYALVKVLATPNAWIDFSHVEWRIRLGQILWAFPLDDELDDGSSINEGDNAHDRSEERYWLLLQILLACELLTRLDAITEGDEFGGAGNLKAADIHRFDKEANASVRWSLMVARSWLENITITKTVLNNSGQSTPKGWLTSLTARMHLRHEHFPGSHHSDHSQSRHNDHSEYAYGIKGRYTERQLSGLTQFARRLRWPDVEGYSLKMSQQASILSDATPINTPIPTTDTQRSSYFDGARPSIDSRRERSRRRIVGAALHANGWLTKSYMSGLILPGEVLSHLLMSTLLENDAQAMSRLGLMANLCGGFVYGGKSFWSTACVVGRVLAAGSGSVECMGWISTDVKPQGLGDGWLNIEVDDIPDDMLKTGKRARIWGKKQIEKESSVIGDGEWGSILPADFIVPSENSYTSPPPSNIRINLKSLDLAPPTASLQATPATEVATPFSYATDKTQEIFTYPASVSFLVTHGETDDEIDTKFMLSNDVNFVTAHPCTPSSKVKLFKTPTSPTIRGVDVRGLDEMAAASTSSFITGHPLHKSYTFKTIHLLDLMEKRNQNLEEVLSEDQTLAGSTPTLTESSAGRRDSKSTPRVLVIDCITGITPPMRSSPEMASLSRVSSMSSSYSLDVPATSSSLSGSPLNLRRQASTASRSSTNGSPMTIGLPKFERVDPPVSNSLPGTRRKNFGSDMEMLVRALCVEKGWNALISRKRRGCLACAIREAGALGWRVVIRVE</sequence>
<feature type="compositionally biased region" description="Polar residues" evidence="1">
    <location>
        <begin position="774"/>
        <end position="789"/>
    </location>
</feature>
<dbReference type="InParanoid" id="A0A136J9Z2"/>
<feature type="region of interest" description="Disordered" evidence="1">
    <location>
        <begin position="430"/>
        <end position="454"/>
    </location>
</feature>
<evidence type="ECO:0000256" key="1">
    <source>
        <dbReference type="SAM" id="MobiDB-lite"/>
    </source>
</evidence>
<dbReference type="OrthoDB" id="5420387at2759"/>
<feature type="compositionally biased region" description="Polar residues" evidence="1">
    <location>
        <begin position="839"/>
        <end position="848"/>
    </location>
</feature>
<feature type="compositionally biased region" description="Low complexity" evidence="1">
    <location>
        <begin position="431"/>
        <end position="442"/>
    </location>
</feature>
<accession>A0A136J9Z2</accession>